<reference evidence="1" key="1">
    <citation type="journal article" date="2019" name="BMC Genomics">
        <title>A new reference genome for Sorghum bicolor reveals high levels of sequence similarity between sweet and grain genotypes: implications for the genetics of sugar metabolism.</title>
        <authorList>
            <person name="Cooper E.A."/>
            <person name="Brenton Z.W."/>
            <person name="Flinn B.S."/>
            <person name="Jenkins J."/>
            <person name="Shu S."/>
            <person name="Flowers D."/>
            <person name="Luo F."/>
            <person name="Wang Y."/>
            <person name="Xia P."/>
            <person name="Barry K."/>
            <person name="Daum C."/>
            <person name="Lipzen A."/>
            <person name="Yoshinaga Y."/>
            <person name="Schmutz J."/>
            <person name="Saski C."/>
            <person name="Vermerris W."/>
            <person name="Kresovich S."/>
        </authorList>
    </citation>
    <scope>NUCLEOTIDE SEQUENCE</scope>
</reference>
<gene>
    <name evidence="1" type="ORF">BDA96_03G343600</name>
</gene>
<name>A0A921US04_SORBI</name>
<dbReference type="Proteomes" id="UP000807115">
    <property type="component" value="Chromosome 3"/>
</dbReference>
<dbReference type="AlphaFoldDB" id="A0A921US04"/>
<dbReference type="EMBL" id="CM027682">
    <property type="protein sequence ID" value="KAG0539696.1"/>
    <property type="molecule type" value="Genomic_DNA"/>
</dbReference>
<protein>
    <submittedName>
        <fullName evidence="1">Uncharacterized protein</fullName>
    </submittedName>
</protein>
<proteinExistence type="predicted"/>
<evidence type="ECO:0000313" key="1">
    <source>
        <dbReference type="EMBL" id="KAG0539696.1"/>
    </source>
</evidence>
<comment type="caution">
    <text evidence="1">The sequence shown here is derived from an EMBL/GenBank/DDBJ whole genome shotgun (WGS) entry which is preliminary data.</text>
</comment>
<organism evidence="1 2">
    <name type="scientific">Sorghum bicolor</name>
    <name type="common">Sorghum</name>
    <name type="synonym">Sorghum vulgare</name>
    <dbReference type="NCBI Taxonomy" id="4558"/>
    <lineage>
        <taxon>Eukaryota</taxon>
        <taxon>Viridiplantae</taxon>
        <taxon>Streptophyta</taxon>
        <taxon>Embryophyta</taxon>
        <taxon>Tracheophyta</taxon>
        <taxon>Spermatophyta</taxon>
        <taxon>Magnoliopsida</taxon>
        <taxon>Liliopsida</taxon>
        <taxon>Poales</taxon>
        <taxon>Poaceae</taxon>
        <taxon>PACMAD clade</taxon>
        <taxon>Panicoideae</taxon>
        <taxon>Andropogonodae</taxon>
        <taxon>Andropogoneae</taxon>
        <taxon>Sorghinae</taxon>
        <taxon>Sorghum</taxon>
    </lineage>
</organism>
<sequence length="137" mass="15452">MQLEPLKLSLKRIVNTVIFFLIHLPTEYGHHESSGHVASCSGEKKKARHPAARGVVGGFQLRPCYTYTRSSDAGRGSTEMRWRRLQGRPVLPACAARRKRCPHSLHGLSDLVHRGNAAILGSIRRRRRFDRSQGMMP</sequence>
<reference evidence="1" key="2">
    <citation type="submission" date="2020-10" db="EMBL/GenBank/DDBJ databases">
        <authorList>
            <person name="Cooper E.A."/>
            <person name="Brenton Z.W."/>
            <person name="Flinn B.S."/>
            <person name="Jenkins J."/>
            <person name="Shu S."/>
            <person name="Flowers D."/>
            <person name="Luo F."/>
            <person name="Wang Y."/>
            <person name="Xia P."/>
            <person name="Barry K."/>
            <person name="Daum C."/>
            <person name="Lipzen A."/>
            <person name="Yoshinaga Y."/>
            <person name="Schmutz J."/>
            <person name="Saski C."/>
            <person name="Vermerris W."/>
            <person name="Kresovich S."/>
        </authorList>
    </citation>
    <scope>NUCLEOTIDE SEQUENCE</scope>
</reference>
<accession>A0A921US04</accession>
<evidence type="ECO:0000313" key="2">
    <source>
        <dbReference type="Proteomes" id="UP000807115"/>
    </source>
</evidence>